<feature type="compositionally biased region" description="Pro residues" evidence="9">
    <location>
        <begin position="429"/>
        <end position="445"/>
    </location>
</feature>
<dbReference type="InterPro" id="IPR011009">
    <property type="entry name" value="Kinase-like_dom_sf"/>
</dbReference>
<keyword evidence="13" id="KW-1185">Reference proteome</keyword>
<dbReference type="PANTHER" id="PTHR43289:SF6">
    <property type="entry name" value="SERINE_THREONINE-PROTEIN KINASE NEKL-3"/>
    <property type="match status" value="1"/>
</dbReference>
<dbReference type="GO" id="GO:0004674">
    <property type="term" value="F:protein serine/threonine kinase activity"/>
    <property type="evidence" value="ECO:0007669"/>
    <property type="project" value="UniProtKB-KW"/>
</dbReference>
<dbReference type="EMBL" id="BMNB01000010">
    <property type="protein sequence ID" value="GGM39754.1"/>
    <property type="molecule type" value="Genomic_DNA"/>
</dbReference>
<evidence type="ECO:0000256" key="5">
    <source>
        <dbReference type="ARBA" id="ARBA00022777"/>
    </source>
</evidence>
<keyword evidence="10" id="KW-1133">Transmembrane helix</keyword>
<keyword evidence="4" id="KW-0547">Nucleotide-binding</keyword>
<evidence type="ECO:0000256" key="9">
    <source>
        <dbReference type="SAM" id="MobiDB-lite"/>
    </source>
</evidence>
<organism evidence="12 13">
    <name type="scientific">Micromonospora sonchi</name>
    <dbReference type="NCBI Taxonomy" id="1763543"/>
    <lineage>
        <taxon>Bacteria</taxon>
        <taxon>Bacillati</taxon>
        <taxon>Actinomycetota</taxon>
        <taxon>Actinomycetes</taxon>
        <taxon>Micromonosporales</taxon>
        <taxon>Micromonosporaceae</taxon>
        <taxon>Micromonospora</taxon>
    </lineage>
</organism>
<proteinExistence type="predicted"/>
<protein>
    <recommendedName>
        <fullName evidence="1">non-specific serine/threonine protein kinase</fullName>
        <ecNumber evidence="1">2.7.11.1</ecNumber>
    </recommendedName>
</protein>
<name>A0A917TV28_9ACTN</name>
<feature type="domain" description="Protein kinase" evidence="11">
    <location>
        <begin position="12"/>
        <end position="274"/>
    </location>
</feature>
<comment type="catalytic activity">
    <reaction evidence="7">
        <text>L-threonyl-[protein] + ATP = O-phospho-L-threonyl-[protein] + ADP + H(+)</text>
        <dbReference type="Rhea" id="RHEA:46608"/>
        <dbReference type="Rhea" id="RHEA-COMP:11060"/>
        <dbReference type="Rhea" id="RHEA-COMP:11605"/>
        <dbReference type="ChEBI" id="CHEBI:15378"/>
        <dbReference type="ChEBI" id="CHEBI:30013"/>
        <dbReference type="ChEBI" id="CHEBI:30616"/>
        <dbReference type="ChEBI" id="CHEBI:61977"/>
        <dbReference type="ChEBI" id="CHEBI:456216"/>
        <dbReference type="EC" id="2.7.11.1"/>
    </reaction>
</comment>
<comment type="caution">
    <text evidence="12">The sequence shown here is derived from an EMBL/GenBank/DDBJ whole genome shotgun (WGS) entry which is preliminary data.</text>
</comment>
<reference evidence="12" key="2">
    <citation type="submission" date="2020-09" db="EMBL/GenBank/DDBJ databases">
        <authorList>
            <person name="Sun Q."/>
            <person name="Zhou Y."/>
        </authorList>
    </citation>
    <scope>NUCLEOTIDE SEQUENCE</scope>
    <source>
        <strain evidence="12">CGMCC 4.7312</strain>
    </source>
</reference>
<dbReference type="InterPro" id="IPR000719">
    <property type="entry name" value="Prot_kinase_dom"/>
</dbReference>
<dbReference type="RefSeq" id="WP_189043858.1">
    <property type="nucleotide sequence ID" value="NZ_BMNB01000010.1"/>
</dbReference>
<dbReference type="Gene3D" id="1.10.510.10">
    <property type="entry name" value="Transferase(Phosphotransferase) domain 1"/>
    <property type="match status" value="1"/>
</dbReference>
<feature type="compositionally biased region" description="Low complexity" evidence="9">
    <location>
        <begin position="415"/>
        <end position="428"/>
    </location>
</feature>
<feature type="region of interest" description="Disordered" evidence="9">
    <location>
        <begin position="291"/>
        <end position="313"/>
    </location>
</feature>
<dbReference type="EC" id="2.7.11.1" evidence="1"/>
<dbReference type="Proteomes" id="UP000608890">
    <property type="component" value="Unassembled WGS sequence"/>
</dbReference>
<dbReference type="Pfam" id="PF00069">
    <property type="entry name" value="Pkinase"/>
    <property type="match status" value="1"/>
</dbReference>
<accession>A0A917TV28</accession>
<keyword evidence="5" id="KW-0418">Kinase</keyword>
<keyword evidence="2" id="KW-0723">Serine/threonine-protein kinase</keyword>
<keyword evidence="6" id="KW-0067">ATP-binding</keyword>
<keyword evidence="10" id="KW-0472">Membrane</keyword>
<dbReference type="GO" id="GO:0045717">
    <property type="term" value="P:negative regulation of fatty acid biosynthetic process"/>
    <property type="evidence" value="ECO:0007669"/>
    <property type="project" value="UniProtKB-ARBA"/>
</dbReference>
<feature type="compositionally biased region" description="Low complexity" evidence="9">
    <location>
        <begin position="344"/>
        <end position="362"/>
    </location>
</feature>
<reference evidence="12" key="1">
    <citation type="journal article" date="2014" name="Int. J. Syst. Evol. Microbiol.">
        <title>Complete genome sequence of Corynebacterium casei LMG S-19264T (=DSM 44701T), isolated from a smear-ripened cheese.</title>
        <authorList>
            <consortium name="US DOE Joint Genome Institute (JGI-PGF)"/>
            <person name="Walter F."/>
            <person name="Albersmeier A."/>
            <person name="Kalinowski J."/>
            <person name="Ruckert C."/>
        </authorList>
    </citation>
    <scope>NUCLEOTIDE SEQUENCE</scope>
    <source>
        <strain evidence="12">CGMCC 4.7312</strain>
    </source>
</reference>
<dbReference type="SUPFAM" id="SSF56112">
    <property type="entry name" value="Protein kinase-like (PK-like)"/>
    <property type="match status" value="1"/>
</dbReference>
<dbReference type="FunFam" id="1.10.510.10:FF:000021">
    <property type="entry name" value="Serine/threonine protein kinase"/>
    <property type="match status" value="1"/>
</dbReference>
<dbReference type="SMART" id="SM00220">
    <property type="entry name" value="S_TKc"/>
    <property type="match status" value="1"/>
</dbReference>
<evidence type="ECO:0000256" key="7">
    <source>
        <dbReference type="ARBA" id="ARBA00047899"/>
    </source>
</evidence>
<evidence type="ECO:0000256" key="8">
    <source>
        <dbReference type="ARBA" id="ARBA00048679"/>
    </source>
</evidence>
<evidence type="ECO:0000256" key="6">
    <source>
        <dbReference type="ARBA" id="ARBA00022840"/>
    </source>
</evidence>
<dbReference type="GO" id="GO:0005524">
    <property type="term" value="F:ATP binding"/>
    <property type="evidence" value="ECO:0007669"/>
    <property type="project" value="UniProtKB-KW"/>
</dbReference>
<dbReference type="PROSITE" id="PS50011">
    <property type="entry name" value="PROTEIN_KINASE_DOM"/>
    <property type="match status" value="1"/>
</dbReference>
<keyword evidence="10" id="KW-0812">Transmembrane</keyword>
<dbReference type="FunFam" id="3.30.200.20:FF:000035">
    <property type="entry name" value="Serine/threonine protein kinase Stk1"/>
    <property type="match status" value="1"/>
</dbReference>
<evidence type="ECO:0000256" key="3">
    <source>
        <dbReference type="ARBA" id="ARBA00022679"/>
    </source>
</evidence>
<dbReference type="PANTHER" id="PTHR43289">
    <property type="entry name" value="MITOGEN-ACTIVATED PROTEIN KINASE KINASE KINASE 20-RELATED"/>
    <property type="match status" value="1"/>
</dbReference>
<feature type="transmembrane region" description="Helical" evidence="10">
    <location>
        <begin position="318"/>
        <end position="339"/>
    </location>
</feature>
<feature type="compositionally biased region" description="Low complexity" evidence="9">
    <location>
        <begin position="382"/>
        <end position="407"/>
    </location>
</feature>
<sequence length="462" mass="46617">MLSSEVVLSGRYRLDERVATGGMGDVWRGTDLILGRQVAVKVLLPSLVSDPDFIARFRAEARIMAALRHPGIVQVFDCGEDELPDGGRADYLVMEFVTGVPLSKRIETEGRLAVGETMSVVAQAAQALHAAHLGGIVHRDVKPSNLLVQENGSVVLVDFGVARSTNVTSITSTNAVPGTALYMAPEQAAGRPVSGATDLYALGAVAYCCLTGSPPFTGDNPLQVAVRHLDDPPPELPHDIPEAVRVLVAQALAKDPADRFSSGAAMAEAARTAVSDSSLPTAMVPAGAALRDAGPETRADATAADSPQAGRRGRHGTLVGALTAVLVGLVALGAALSAVTTADTPDAVTVPTTSPSADTTADAEPLPSEDQSVPAQAPPYRTTGSTASPTGSRSPSPTTTQPRTPTAPESPDPTPSGDGPTDGSGTPTTPAPSTPPPSTPPPTSAAPPGDGGGDGSAGSGAG</sequence>
<evidence type="ECO:0000256" key="4">
    <source>
        <dbReference type="ARBA" id="ARBA00022741"/>
    </source>
</evidence>
<evidence type="ECO:0000256" key="1">
    <source>
        <dbReference type="ARBA" id="ARBA00012513"/>
    </source>
</evidence>
<evidence type="ECO:0000313" key="13">
    <source>
        <dbReference type="Proteomes" id="UP000608890"/>
    </source>
</evidence>
<evidence type="ECO:0000313" key="12">
    <source>
        <dbReference type="EMBL" id="GGM39754.1"/>
    </source>
</evidence>
<feature type="region of interest" description="Disordered" evidence="9">
    <location>
        <begin position="344"/>
        <end position="462"/>
    </location>
</feature>
<comment type="catalytic activity">
    <reaction evidence="8">
        <text>L-seryl-[protein] + ATP = O-phospho-L-seryl-[protein] + ADP + H(+)</text>
        <dbReference type="Rhea" id="RHEA:17989"/>
        <dbReference type="Rhea" id="RHEA-COMP:9863"/>
        <dbReference type="Rhea" id="RHEA-COMP:11604"/>
        <dbReference type="ChEBI" id="CHEBI:15378"/>
        <dbReference type="ChEBI" id="CHEBI:29999"/>
        <dbReference type="ChEBI" id="CHEBI:30616"/>
        <dbReference type="ChEBI" id="CHEBI:83421"/>
        <dbReference type="ChEBI" id="CHEBI:456216"/>
        <dbReference type="EC" id="2.7.11.1"/>
    </reaction>
</comment>
<evidence type="ECO:0000259" key="11">
    <source>
        <dbReference type="PROSITE" id="PS50011"/>
    </source>
</evidence>
<gene>
    <name evidence="12" type="ORF">GCM10011608_25680</name>
</gene>
<evidence type="ECO:0000256" key="10">
    <source>
        <dbReference type="SAM" id="Phobius"/>
    </source>
</evidence>
<evidence type="ECO:0000256" key="2">
    <source>
        <dbReference type="ARBA" id="ARBA00022527"/>
    </source>
</evidence>
<dbReference type="CDD" id="cd14014">
    <property type="entry name" value="STKc_PknB_like"/>
    <property type="match status" value="1"/>
</dbReference>
<dbReference type="PROSITE" id="PS00108">
    <property type="entry name" value="PROTEIN_KINASE_ST"/>
    <property type="match status" value="1"/>
</dbReference>
<dbReference type="AlphaFoldDB" id="A0A917TV28"/>
<dbReference type="InterPro" id="IPR008271">
    <property type="entry name" value="Ser/Thr_kinase_AS"/>
</dbReference>
<dbReference type="Gene3D" id="3.30.200.20">
    <property type="entry name" value="Phosphorylase Kinase, domain 1"/>
    <property type="match status" value="1"/>
</dbReference>
<keyword evidence="3" id="KW-0808">Transferase</keyword>
<feature type="compositionally biased region" description="Gly residues" evidence="9">
    <location>
        <begin position="449"/>
        <end position="462"/>
    </location>
</feature>